<dbReference type="GO" id="GO:0006590">
    <property type="term" value="P:thyroid hormone generation"/>
    <property type="evidence" value="ECO:0007669"/>
    <property type="project" value="InterPro"/>
</dbReference>
<evidence type="ECO:0000256" key="13">
    <source>
        <dbReference type="ARBA" id="ARBA00022989"/>
    </source>
</evidence>
<evidence type="ECO:0000256" key="8">
    <source>
        <dbReference type="ARBA" id="ARBA00022659"/>
    </source>
</evidence>
<name>A0A8T0BBQ7_SILME</name>
<sequence length="1252" mass="140705">MNAAGKRRADPLERPGSLWLPTWTKTGLALLYDEKTSNTYDIRLKLTKEILTIQKQDVVCIGGGAHHLNHRTVVLRRQATGGLGLSIKGGAEHKVPVVISKIFKDQVADQTGMLFIGDAVLQINGINVEKCTHEEVVHLLRTAGDEVTITVRYLREAPAFLKLPLGSPGPSSDQSSRASSPLFDSGLHLNGNLSNTAPSSPSSPSANEPKYEKRWLDAVSLPLSMARVSKHKAGSDKLRSNSFEVFALDGACTNVLQFCTAAESTDWLQAISTNINDLTQECIKTANKYYSADEQIIHMGWVCEHLHRNDANRVQSYKFLALKGSSLYILRGPPVCPELCEAGASEWAQAEATFNLCEVLFKVHKLWIAEDCWIQPKLCVGLQQDCELRDSEGFSFSVLVGHGQSFCFSVELGTELALWEKAFQRAVFMEVQRTGSKIYMCSSQGKILCFTVDFESGFSCSESISKNVIWRYKFSQLKGSSDDGKTRVKLLFKNSENQQIEMKELEFANLTAVLHCIHSFIAAKVASVDPLFVNNQSITKHKSLRFSEKQHKSETLLLSSIKESLQMVDSALHLTREGRNHSQPYYMQMFAFSRQAAASYEISNAAEVFQTTVLLLKKKESRRQKRSVSVSELLSLEDVELIANLSGCPPPLQPASCPIGGDSEKYRTISGVCNNRNKPLWGAANTVLARWLPAEYEDGESQPKGWNIGHQYSGFHLPPVREVSNKIMQISSQYRLDEAYSQMLVDWGQYMDHDISFTPQSTSKAAFLEGLNCLHTCGNFNPCFPIQIPLHDKLFGSKSCFPFFRSAPACLNGPTHTPLPQQMLQRQQMNSITSFLDASTVYGHDVELEKMLRNLSSSEGLLAVNSEHTDAAGHAYLPFVNNPTSPCFQEPGTGPRNRLECFLAGDSRVNEILPLIALHTLWVREHNRIATRLKQLNTHWSSNTIYQESRKIVGALHQIITMRDYIPKIIGEKAFDQIIGPYEGYDDTINPSISNVFATAAFRFGHATISTHIRRLNESFQDHELFPSLKLHQTFFSPWRIIREGGLDPILRGLISQPATRQNQHRLMNEELREKLMVLTIPEALDLAALNLQRGRDHGLPGYNDWRVFCGYDRVQTEADLKDVIHDNALVEKIMDLYGHPDNIDVWLAGMVEDLVPGTRTGPLFTCLIGKQMKMLREGDRFWWERPDVFSQQQRQELQRHSLSRVLCDNSGLTEVPNDPFSIGMYPEHFLPCTSITSMKLDAWREDPDKVN</sequence>
<evidence type="ECO:0000256" key="3">
    <source>
        <dbReference type="ARBA" id="ARBA00004479"/>
    </source>
</evidence>
<keyword evidence="20" id="KW-0206">Cytoskeleton</keyword>
<evidence type="ECO:0000313" key="25">
    <source>
        <dbReference type="Proteomes" id="UP000606274"/>
    </source>
</evidence>
<accession>A0A8T0BBQ7</accession>
<dbReference type="GO" id="GO:0006979">
    <property type="term" value="P:response to oxidative stress"/>
    <property type="evidence" value="ECO:0007669"/>
    <property type="project" value="InterPro"/>
</dbReference>
<evidence type="ECO:0000256" key="12">
    <source>
        <dbReference type="ARBA" id="ARBA00022837"/>
    </source>
</evidence>
<dbReference type="PROSITE" id="PS50292">
    <property type="entry name" value="PEROXIDASE_3"/>
    <property type="match status" value="1"/>
</dbReference>
<evidence type="ECO:0000256" key="5">
    <source>
        <dbReference type="ARBA" id="ARBA00022490"/>
    </source>
</evidence>
<dbReference type="InterPro" id="IPR010255">
    <property type="entry name" value="Haem_peroxidase_sf"/>
</dbReference>
<evidence type="ECO:0000256" key="9">
    <source>
        <dbReference type="ARBA" id="ARBA00022692"/>
    </source>
</evidence>
<keyword evidence="14" id="KW-0560">Oxidoreductase</keyword>
<keyword evidence="11" id="KW-0732">Signal</keyword>
<dbReference type="Pfam" id="PF00595">
    <property type="entry name" value="PDZ"/>
    <property type="match status" value="1"/>
</dbReference>
<keyword evidence="6" id="KW-0245">EGF-like domain</keyword>
<dbReference type="GO" id="GO:0016013">
    <property type="term" value="C:syntrophin complex"/>
    <property type="evidence" value="ECO:0007669"/>
    <property type="project" value="UniProtKB-ARBA"/>
</dbReference>
<keyword evidence="18" id="KW-0325">Glycoprotein</keyword>
<dbReference type="Pfam" id="PF23012">
    <property type="entry name" value="Syntrophin_4th"/>
    <property type="match status" value="1"/>
</dbReference>
<comment type="subcellular location">
    <subcellularLocation>
        <location evidence="2">Cytoplasm</location>
        <location evidence="2">Cytoskeleton</location>
    </subcellularLocation>
    <subcellularLocation>
        <location evidence="3">Membrane</location>
        <topology evidence="3">Single-pass type I membrane protein</topology>
    </subcellularLocation>
</comment>
<evidence type="ECO:0000259" key="23">
    <source>
        <dbReference type="PROSITE" id="PS50106"/>
    </source>
</evidence>
<evidence type="ECO:0000256" key="6">
    <source>
        <dbReference type="ARBA" id="ARBA00022536"/>
    </source>
</evidence>
<dbReference type="FunFam" id="1.10.640.10:FF:000001">
    <property type="entry name" value="Peroxidasin homolog"/>
    <property type="match status" value="1"/>
</dbReference>
<evidence type="ECO:0000256" key="14">
    <source>
        <dbReference type="ARBA" id="ARBA00023002"/>
    </source>
</evidence>
<comment type="similarity">
    <text evidence="21">Belongs to the peroxidase family. XPO subfamily.</text>
</comment>
<keyword evidence="8" id="KW-0768">Sushi</keyword>
<evidence type="ECO:0000256" key="11">
    <source>
        <dbReference type="ARBA" id="ARBA00022729"/>
    </source>
</evidence>
<gene>
    <name evidence="24" type="ORF">HF521_021634</name>
</gene>
<keyword evidence="25" id="KW-1185">Reference proteome</keyword>
<dbReference type="Gene3D" id="1.10.640.10">
    <property type="entry name" value="Haem peroxidase domain superfamily, animal type"/>
    <property type="match status" value="1"/>
</dbReference>
<comment type="caution">
    <text evidence="24">The sequence shown here is derived from an EMBL/GenBank/DDBJ whole genome shotgun (WGS) entry which is preliminary data.</text>
</comment>
<dbReference type="PANTHER" id="PTHR11475:SF60">
    <property type="entry name" value="THYROID PEROXIDASE"/>
    <property type="match status" value="1"/>
</dbReference>
<dbReference type="SUPFAM" id="SSF50156">
    <property type="entry name" value="PDZ domain-like"/>
    <property type="match status" value="1"/>
</dbReference>
<dbReference type="PANTHER" id="PTHR11475">
    <property type="entry name" value="OXIDASE/PEROXIDASE"/>
    <property type="match status" value="1"/>
</dbReference>
<protein>
    <recommendedName>
        <fullName evidence="23">PDZ domain-containing protein</fullName>
    </recommendedName>
</protein>
<dbReference type="FunFam" id="2.30.42.10:FF:000080">
    <property type="entry name" value="Syntrophin gamma 1"/>
    <property type="match status" value="1"/>
</dbReference>
<evidence type="ECO:0000256" key="20">
    <source>
        <dbReference type="ARBA" id="ARBA00023212"/>
    </source>
</evidence>
<dbReference type="GO" id="GO:0003779">
    <property type="term" value="F:actin binding"/>
    <property type="evidence" value="ECO:0007669"/>
    <property type="project" value="UniProtKB-KW"/>
</dbReference>
<dbReference type="EMBL" id="JABFDY010000008">
    <property type="protein sequence ID" value="KAF7704562.1"/>
    <property type="molecule type" value="Genomic_DNA"/>
</dbReference>
<evidence type="ECO:0000313" key="24">
    <source>
        <dbReference type="EMBL" id="KAF7704562.1"/>
    </source>
</evidence>
<keyword evidence="13" id="KW-1133">Transmembrane helix</keyword>
<evidence type="ECO:0000256" key="16">
    <source>
        <dbReference type="ARBA" id="ARBA00023136"/>
    </source>
</evidence>
<keyword evidence="17" id="KW-1015">Disulfide bond</keyword>
<dbReference type="SMART" id="SM00228">
    <property type="entry name" value="PDZ"/>
    <property type="match status" value="1"/>
</dbReference>
<feature type="binding site" description="axial binding residue" evidence="22">
    <location>
        <position position="1006"/>
    </location>
    <ligand>
        <name>heme b</name>
        <dbReference type="ChEBI" id="CHEBI:60344"/>
    </ligand>
    <ligandPart>
        <name>Fe</name>
        <dbReference type="ChEBI" id="CHEBI:18248"/>
    </ligandPart>
</feature>
<dbReference type="GO" id="GO:0005856">
    <property type="term" value="C:cytoskeleton"/>
    <property type="evidence" value="ECO:0007669"/>
    <property type="project" value="UniProtKB-SubCell"/>
</dbReference>
<evidence type="ECO:0000256" key="19">
    <source>
        <dbReference type="ARBA" id="ARBA00023203"/>
    </source>
</evidence>
<keyword evidence="5" id="KW-0963">Cytoplasm</keyword>
<evidence type="ECO:0000256" key="22">
    <source>
        <dbReference type="PIRSR" id="PIRSR619791-2"/>
    </source>
</evidence>
<comment type="similarity">
    <text evidence="4">Belongs to the syntrophin family.</text>
</comment>
<dbReference type="PROSITE" id="PS50106">
    <property type="entry name" value="PDZ"/>
    <property type="match status" value="1"/>
</dbReference>
<dbReference type="InterPro" id="IPR029589">
    <property type="entry name" value="TPO"/>
</dbReference>
<dbReference type="SUPFAM" id="SSF50729">
    <property type="entry name" value="PH domain-like"/>
    <property type="match status" value="1"/>
</dbReference>
<dbReference type="InterPro" id="IPR001478">
    <property type="entry name" value="PDZ"/>
</dbReference>
<keyword evidence="15 22" id="KW-0408">Iron</keyword>
<keyword evidence="12" id="KW-0106">Calcium</keyword>
<dbReference type="CDD" id="cd09825">
    <property type="entry name" value="thyroid_peroxidase"/>
    <property type="match status" value="1"/>
</dbReference>
<evidence type="ECO:0000256" key="1">
    <source>
        <dbReference type="ARBA" id="ARBA00001970"/>
    </source>
</evidence>
<evidence type="ECO:0000256" key="4">
    <source>
        <dbReference type="ARBA" id="ARBA00010798"/>
    </source>
</evidence>
<reference evidence="24" key="1">
    <citation type="submission" date="2020-08" db="EMBL/GenBank/DDBJ databases">
        <title>Chromosome-level assembly of Southern catfish (Silurus meridionalis) provides insights into visual adaptation to the nocturnal and benthic lifestyles.</title>
        <authorList>
            <person name="Zhang Y."/>
            <person name="Wang D."/>
            <person name="Peng Z."/>
        </authorList>
    </citation>
    <scope>NUCLEOTIDE SEQUENCE</scope>
    <source>
        <strain evidence="24">SWU-2019-XX</strain>
        <tissue evidence="24">Muscle</tissue>
    </source>
</reference>
<evidence type="ECO:0000256" key="18">
    <source>
        <dbReference type="ARBA" id="ARBA00023180"/>
    </source>
</evidence>
<evidence type="ECO:0000256" key="2">
    <source>
        <dbReference type="ARBA" id="ARBA00004245"/>
    </source>
</evidence>
<dbReference type="SUPFAM" id="SSF48113">
    <property type="entry name" value="Heme-dependent peroxidases"/>
    <property type="match status" value="1"/>
</dbReference>
<dbReference type="GO" id="GO:0046872">
    <property type="term" value="F:metal ion binding"/>
    <property type="evidence" value="ECO:0007669"/>
    <property type="project" value="UniProtKB-KW"/>
</dbReference>
<evidence type="ECO:0000256" key="15">
    <source>
        <dbReference type="ARBA" id="ARBA00023004"/>
    </source>
</evidence>
<dbReference type="PRINTS" id="PR00457">
    <property type="entry name" value="ANPEROXIDASE"/>
</dbReference>
<organism evidence="24 25">
    <name type="scientific">Silurus meridionalis</name>
    <name type="common">Southern catfish</name>
    <name type="synonym">Silurus soldatovi meridionalis</name>
    <dbReference type="NCBI Taxonomy" id="175797"/>
    <lineage>
        <taxon>Eukaryota</taxon>
        <taxon>Metazoa</taxon>
        <taxon>Chordata</taxon>
        <taxon>Craniata</taxon>
        <taxon>Vertebrata</taxon>
        <taxon>Euteleostomi</taxon>
        <taxon>Actinopterygii</taxon>
        <taxon>Neopterygii</taxon>
        <taxon>Teleostei</taxon>
        <taxon>Ostariophysi</taxon>
        <taxon>Siluriformes</taxon>
        <taxon>Siluridae</taxon>
        <taxon>Silurus</taxon>
    </lineage>
</organism>
<dbReference type="GO" id="GO:0020037">
    <property type="term" value="F:heme binding"/>
    <property type="evidence" value="ECO:0007669"/>
    <property type="project" value="InterPro"/>
</dbReference>
<dbReference type="Pfam" id="PF03098">
    <property type="entry name" value="An_peroxidase"/>
    <property type="match status" value="1"/>
</dbReference>
<dbReference type="Proteomes" id="UP000606274">
    <property type="component" value="Unassembled WGS sequence"/>
</dbReference>
<comment type="cofactor">
    <cofactor evidence="1">
        <name>heme b</name>
        <dbReference type="ChEBI" id="CHEBI:60344"/>
    </cofactor>
</comment>
<evidence type="ECO:0000256" key="21">
    <source>
        <dbReference type="ARBA" id="ARBA00061342"/>
    </source>
</evidence>
<evidence type="ECO:0000256" key="10">
    <source>
        <dbReference type="ARBA" id="ARBA00022723"/>
    </source>
</evidence>
<keyword evidence="19" id="KW-0009">Actin-binding</keyword>
<keyword evidence="10 22" id="KW-0479">Metal-binding</keyword>
<dbReference type="Gene3D" id="2.30.42.10">
    <property type="match status" value="1"/>
</dbReference>
<proteinExistence type="inferred from homology"/>
<keyword evidence="7 22" id="KW-0349">Heme</keyword>
<dbReference type="CDD" id="cd06801">
    <property type="entry name" value="PDZ_syntrophin-like"/>
    <property type="match status" value="1"/>
</dbReference>
<dbReference type="InterPro" id="IPR019791">
    <property type="entry name" value="Haem_peroxidase_animal"/>
</dbReference>
<dbReference type="InterPro" id="IPR037120">
    <property type="entry name" value="Haem_peroxidase_sf_animal"/>
</dbReference>
<dbReference type="InterPro" id="IPR055108">
    <property type="entry name" value="Syntrophin_4th"/>
</dbReference>
<evidence type="ECO:0000256" key="7">
    <source>
        <dbReference type="ARBA" id="ARBA00022617"/>
    </source>
</evidence>
<dbReference type="GO" id="GO:0004447">
    <property type="term" value="F:iodide peroxidase activity"/>
    <property type="evidence" value="ECO:0007669"/>
    <property type="project" value="InterPro"/>
</dbReference>
<dbReference type="AlphaFoldDB" id="A0A8T0BBQ7"/>
<dbReference type="GO" id="GO:0005615">
    <property type="term" value="C:extracellular space"/>
    <property type="evidence" value="ECO:0007669"/>
    <property type="project" value="TreeGrafter"/>
</dbReference>
<dbReference type="InterPro" id="IPR036034">
    <property type="entry name" value="PDZ_sf"/>
</dbReference>
<keyword evidence="16" id="KW-0472">Membrane</keyword>
<keyword evidence="9" id="KW-0812">Transmembrane</keyword>
<evidence type="ECO:0000256" key="17">
    <source>
        <dbReference type="ARBA" id="ARBA00023157"/>
    </source>
</evidence>
<feature type="domain" description="PDZ" evidence="23">
    <location>
        <begin position="72"/>
        <end position="155"/>
    </location>
</feature>